<gene>
    <name evidence="2" type="ORF">SAMN02745217_00414</name>
</gene>
<dbReference type="STRING" id="1121345.SAMN02745217_00414"/>
<dbReference type="PANTHER" id="PTHR35908">
    <property type="entry name" value="HYPOTHETICAL FUSION PROTEIN"/>
    <property type="match status" value="1"/>
</dbReference>
<keyword evidence="2" id="KW-0223">Dioxygenase</keyword>
<feature type="domain" description="VOC" evidence="1">
    <location>
        <begin position="6"/>
        <end position="124"/>
    </location>
</feature>
<organism evidence="2 3">
    <name type="scientific">Anaerocolumna xylanovorans DSM 12503</name>
    <dbReference type="NCBI Taxonomy" id="1121345"/>
    <lineage>
        <taxon>Bacteria</taxon>
        <taxon>Bacillati</taxon>
        <taxon>Bacillota</taxon>
        <taxon>Clostridia</taxon>
        <taxon>Lachnospirales</taxon>
        <taxon>Lachnospiraceae</taxon>
        <taxon>Anaerocolumna</taxon>
    </lineage>
</organism>
<evidence type="ECO:0000313" key="2">
    <source>
        <dbReference type="EMBL" id="SHO43952.1"/>
    </source>
</evidence>
<name>A0A1M7XY78_9FIRM</name>
<dbReference type="Gene3D" id="3.10.180.10">
    <property type="entry name" value="2,3-Dihydroxybiphenyl 1,2-Dioxygenase, domain 1"/>
    <property type="match status" value="1"/>
</dbReference>
<proteinExistence type="predicted"/>
<dbReference type="AlphaFoldDB" id="A0A1M7XY78"/>
<dbReference type="InterPro" id="IPR029068">
    <property type="entry name" value="Glyas_Bleomycin-R_OHBP_Dase"/>
</dbReference>
<accession>A0A1M7XY78</accession>
<reference evidence="2 3" key="1">
    <citation type="submission" date="2016-12" db="EMBL/GenBank/DDBJ databases">
        <authorList>
            <person name="Song W.-J."/>
            <person name="Kurnit D.M."/>
        </authorList>
    </citation>
    <scope>NUCLEOTIDE SEQUENCE [LARGE SCALE GENOMIC DNA]</scope>
    <source>
        <strain evidence="2 3">DSM 12503</strain>
    </source>
</reference>
<dbReference type="RefSeq" id="WP_073587870.1">
    <property type="nucleotide sequence ID" value="NZ_FRFD01000003.1"/>
</dbReference>
<dbReference type="InterPro" id="IPR041581">
    <property type="entry name" value="Glyoxalase_6"/>
</dbReference>
<dbReference type="CDD" id="cd06587">
    <property type="entry name" value="VOC"/>
    <property type="match status" value="1"/>
</dbReference>
<dbReference type="OrthoDB" id="1645442at2"/>
<dbReference type="SUPFAM" id="SSF54593">
    <property type="entry name" value="Glyoxalase/Bleomycin resistance protein/Dihydroxybiphenyl dioxygenase"/>
    <property type="match status" value="1"/>
</dbReference>
<dbReference type="Proteomes" id="UP000184612">
    <property type="component" value="Unassembled WGS sequence"/>
</dbReference>
<dbReference type="InterPro" id="IPR037523">
    <property type="entry name" value="VOC_core"/>
</dbReference>
<dbReference type="PROSITE" id="PS51819">
    <property type="entry name" value="VOC"/>
    <property type="match status" value="1"/>
</dbReference>
<evidence type="ECO:0000313" key="3">
    <source>
        <dbReference type="Proteomes" id="UP000184612"/>
    </source>
</evidence>
<protein>
    <submittedName>
        <fullName evidence="2">Catechol 2,3-dioxygenase</fullName>
    </submittedName>
</protein>
<dbReference type="GO" id="GO:0051213">
    <property type="term" value="F:dioxygenase activity"/>
    <property type="evidence" value="ECO:0007669"/>
    <property type="project" value="UniProtKB-KW"/>
</dbReference>
<evidence type="ECO:0000259" key="1">
    <source>
        <dbReference type="PROSITE" id="PS51819"/>
    </source>
</evidence>
<keyword evidence="2" id="KW-0560">Oxidoreductase</keyword>
<keyword evidence="3" id="KW-1185">Reference proteome</keyword>
<dbReference type="EMBL" id="FRFD01000003">
    <property type="protein sequence ID" value="SHO43952.1"/>
    <property type="molecule type" value="Genomic_DNA"/>
</dbReference>
<dbReference type="Pfam" id="PF18029">
    <property type="entry name" value="Glyoxalase_6"/>
    <property type="match status" value="1"/>
</dbReference>
<dbReference type="PANTHER" id="PTHR35908:SF1">
    <property type="entry name" value="CONSERVED PROTEIN"/>
    <property type="match status" value="1"/>
</dbReference>
<sequence length="124" mass="14020">MIQNITIGDLTIDCTNANRTREFYAKLTGWEKIIAFDCLALKAYNGMILLFAEPDDIPYVPPVWPEEPGKQQKQMHFNFQVDDLPSAVEEAIRLGASKSAVQFGDAHYVTMLDPEGHPFCLCRK</sequence>